<dbReference type="PANTHER" id="PTHR43479">
    <property type="entry name" value="ACREF/ENVCD OPERON REPRESSOR-RELATED"/>
    <property type="match status" value="1"/>
</dbReference>
<keyword evidence="1 2" id="KW-0238">DNA-binding</keyword>
<dbReference type="InterPro" id="IPR050624">
    <property type="entry name" value="HTH-type_Tx_Regulator"/>
</dbReference>
<name>A0A2K2UEL0_9ACTN</name>
<dbReference type="GO" id="GO:0003677">
    <property type="term" value="F:DNA binding"/>
    <property type="evidence" value="ECO:0007669"/>
    <property type="project" value="UniProtKB-UniRule"/>
</dbReference>
<dbReference type="AlphaFoldDB" id="A0A2K2UEL0"/>
<dbReference type="PANTHER" id="PTHR43479:SF7">
    <property type="entry name" value="TETR-FAMILY TRANSCRIPTIONAL REGULATOR"/>
    <property type="match status" value="1"/>
</dbReference>
<feature type="domain" description="HTH tetR-type" evidence="3">
    <location>
        <begin position="11"/>
        <end position="71"/>
    </location>
</feature>
<dbReference type="PROSITE" id="PS50977">
    <property type="entry name" value="HTH_TETR_2"/>
    <property type="match status" value="1"/>
</dbReference>
<dbReference type="SUPFAM" id="SSF46689">
    <property type="entry name" value="Homeodomain-like"/>
    <property type="match status" value="1"/>
</dbReference>
<evidence type="ECO:0000313" key="5">
    <source>
        <dbReference type="Proteomes" id="UP000236197"/>
    </source>
</evidence>
<dbReference type="InterPro" id="IPR039532">
    <property type="entry name" value="TetR_C_Firmicutes"/>
</dbReference>
<dbReference type="RefSeq" id="WP_103264069.1">
    <property type="nucleotide sequence ID" value="NZ_CABMLE010000001.1"/>
</dbReference>
<accession>A0A2K2UEL0</accession>
<evidence type="ECO:0000313" key="4">
    <source>
        <dbReference type="EMBL" id="PNV68743.1"/>
    </source>
</evidence>
<reference evidence="5" key="1">
    <citation type="submission" date="2018-01" db="EMBL/GenBank/DDBJ databases">
        <title>Rubneribacter badeniensis gen. nov., sp. nov., and Colonibacter rubneri, gen. nov., sp. nov., WGS of new members of the Eggerthellaceae.</title>
        <authorList>
            <person name="Danylec N."/>
            <person name="Stoll D.A."/>
            <person name="Doetsch A."/>
            <person name="Kulling S.E."/>
            <person name="Huch M."/>
        </authorList>
    </citation>
    <scope>NUCLEOTIDE SEQUENCE [LARGE SCALE GENOMIC DNA]</scope>
    <source>
        <strain evidence="5">ResAG-96</strain>
    </source>
</reference>
<evidence type="ECO:0000259" key="3">
    <source>
        <dbReference type="PROSITE" id="PS50977"/>
    </source>
</evidence>
<dbReference type="Pfam" id="PF14278">
    <property type="entry name" value="TetR_C_8"/>
    <property type="match status" value="1"/>
</dbReference>
<dbReference type="OrthoDB" id="3193022at2"/>
<sequence length="184" mass="20889">MAAEKVDRRVRYTKRALTQALVRLVQERPVSKISVKELCERADVNRSTFYAHFRNPHDLLQSIENDALADLKAHLLADDKPRTASVVKVLEYAQDNAEVFLMLLEESDGGFQRQIMELAHLVDLQPSDRQGVSTPDSLEYMYLFAVSGALGMLSHWLEKGTPQSPDEMSDLLLRIIQHGIEERA</sequence>
<dbReference type="Pfam" id="PF00440">
    <property type="entry name" value="TetR_N"/>
    <property type="match status" value="1"/>
</dbReference>
<evidence type="ECO:0000256" key="1">
    <source>
        <dbReference type="ARBA" id="ARBA00023125"/>
    </source>
</evidence>
<proteinExistence type="predicted"/>
<comment type="caution">
    <text evidence="4">The sequence shown here is derived from an EMBL/GenBank/DDBJ whole genome shotgun (WGS) entry which is preliminary data.</text>
</comment>
<gene>
    <name evidence="4" type="ORF">C2L71_01840</name>
</gene>
<organism evidence="4 5">
    <name type="scientific">Enteroscipio rubneri</name>
    <dbReference type="NCBI Taxonomy" id="2070686"/>
    <lineage>
        <taxon>Bacteria</taxon>
        <taxon>Bacillati</taxon>
        <taxon>Actinomycetota</taxon>
        <taxon>Coriobacteriia</taxon>
        <taxon>Eggerthellales</taxon>
        <taxon>Eggerthellaceae</taxon>
        <taxon>Enteroscipio</taxon>
    </lineage>
</organism>
<feature type="DNA-binding region" description="H-T-H motif" evidence="2">
    <location>
        <begin position="34"/>
        <end position="53"/>
    </location>
</feature>
<dbReference type="EMBL" id="PPEK01000001">
    <property type="protein sequence ID" value="PNV68743.1"/>
    <property type="molecule type" value="Genomic_DNA"/>
</dbReference>
<protein>
    <submittedName>
        <fullName evidence="4">TetR family transcriptional regulator</fullName>
    </submittedName>
</protein>
<dbReference type="Gene3D" id="1.10.357.10">
    <property type="entry name" value="Tetracycline Repressor, domain 2"/>
    <property type="match status" value="1"/>
</dbReference>
<evidence type="ECO:0000256" key="2">
    <source>
        <dbReference type="PROSITE-ProRule" id="PRU00335"/>
    </source>
</evidence>
<dbReference type="Proteomes" id="UP000236197">
    <property type="component" value="Unassembled WGS sequence"/>
</dbReference>
<dbReference type="InterPro" id="IPR001647">
    <property type="entry name" value="HTH_TetR"/>
</dbReference>
<keyword evidence="5" id="KW-1185">Reference proteome</keyword>
<dbReference type="InterPro" id="IPR009057">
    <property type="entry name" value="Homeodomain-like_sf"/>
</dbReference>